<keyword evidence="7 12" id="KW-0812">Transmembrane</keyword>
<evidence type="ECO:0000256" key="11">
    <source>
        <dbReference type="ARBA" id="ARBA00023136"/>
    </source>
</evidence>
<keyword evidence="2 12" id="KW-0813">Transport</keyword>
<feature type="transmembrane region" description="Helical" evidence="12">
    <location>
        <begin position="79"/>
        <end position="99"/>
    </location>
</feature>
<evidence type="ECO:0000256" key="12">
    <source>
        <dbReference type="HAMAP-Rule" id="MF_00538"/>
    </source>
</evidence>
<accession>A0A1A9K7G2</accession>
<evidence type="ECO:0000313" key="14">
    <source>
        <dbReference type="EMBL" id="ANI13418.1"/>
    </source>
</evidence>
<evidence type="ECO:0000256" key="10">
    <source>
        <dbReference type="ARBA" id="ARBA00023098"/>
    </source>
</evidence>
<dbReference type="InterPro" id="IPR037185">
    <property type="entry name" value="EmrE-like"/>
</dbReference>
<evidence type="ECO:0000256" key="6">
    <source>
        <dbReference type="ARBA" id="ARBA00022556"/>
    </source>
</evidence>
<dbReference type="GO" id="GO:0009245">
    <property type="term" value="P:lipid A biosynthetic process"/>
    <property type="evidence" value="ECO:0007669"/>
    <property type="project" value="UniProtKB-UniRule"/>
</dbReference>
<evidence type="ECO:0000256" key="5">
    <source>
        <dbReference type="ARBA" id="ARBA00022519"/>
    </source>
</evidence>
<gene>
    <name evidence="12" type="primary">arnF</name>
    <name evidence="14" type="ORF">A9C11_05225</name>
</gene>
<organism evidence="14 15">
    <name type="scientific">Pseudomonas citronellolis</name>
    <dbReference type="NCBI Taxonomy" id="53408"/>
    <lineage>
        <taxon>Bacteria</taxon>
        <taxon>Pseudomonadati</taxon>
        <taxon>Pseudomonadota</taxon>
        <taxon>Gammaproteobacteria</taxon>
        <taxon>Pseudomonadales</taxon>
        <taxon>Pseudomonadaceae</taxon>
        <taxon>Pseudomonas</taxon>
    </lineage>
</organism>
<dbReference type="GO" id="GO:0009103">
    <property type="term" value="P:lipopolysaccharide biosynthetic process"/>
    <property type="evidence" value="ECO:0007669"/>
    <property type="project" value="UniProtKB-UniRule"/>
</dbReference>
<name>A0A1A9K7G2_9PSED</name>
<dbReference type="NCBIfam" id="NF002816">
    <property type="entry name" value="PRK02971.1-2"/>
    <property type="match status" value="1"/>
</dbReference>
<keyword evidence="9 12" id="KW-1133">Transmembrane helix</keyword>
<dbReference type="UniPathway" id="UPA00030"/>
<keyword evidence="5 12" id="KW-0997">Cell inner membrane</keyword>
<keyword evidence="8 12" id="KW-0448">Lipopolysaccharide biosynthesis</keyword>
<keyword evidence="4 12" id="KW-0444">Lipid biosynthesis</keyword>
<keyword evidence="6 12" id="KW-0441">Lipid A biosynthesis</keyword>
<evidence type="ECO:0000256" key="2">
    <source>
        <dbReference type="ARBA" id="ARBA00022448"/>
    </source>
</evidence>
<evidence type="ECO:0000256" key="3">
    <source>
        <dbReference type="ARBA" id="ARBA00022475"/>
    </source>
</evidence>
<evidence type="ECO:0000256" key="13">
    <source>
        <dbReference type="SAM" id="MobiDB-lite"/>
    </source>
</evidence>
<dbReference type="Gene3D" id="1.10.3730.20">
    <property type="match status" value="1"/>
</dbReference>
<dbReference type="AlphaFoldDB" id="A0A1A9K7G2"/>
<dbReference type="GO" id="GO:1901505">
    <property type="term" value="F:carbohydrate derivative transmembrane transporter activity"/>
    <property type="evidence" value="ECO:0007669"/>
    <property type="project" value="InterPro"/>
</dbReference>
<evidence type="ECO:0000256" key="1">
    <source>
        <dbReference type="ARBA" id="ARBA00004651"/>
    </source>
</evidence>
<reference evidence="14 15" key="1">
    <citation type="submission" date="2016-05" db="EMBL/GenBank/DDBJ databases">
        <title>Genome Sequence of Pseudomonas citronellolis Strain SJTE-3, an Estrogens and Persistent Organic Pollutants degradation strain.</title>
        <authorList>
            <person name="Liang R."/>
        </authorList>
    </citation>
    <scope>NUCLEOTIDE SEQUENCE [LARGE SCALE GENOMIC DNA]</scope>
    <source>
        <strain evidence="14 15">SJTE-3</strain>
    </source>
</reference>
<protein>
    <recommendedName>
        <fullName evidence="12">Probable 4-amino-4-deoxy-L-arabinose-phosphoundecaprenol flippase subunit ArnF</fullName>
        <shortName evidence="12">L-Ara4N-phosphoundecaprenol flippase subunit ArnF</shortName>
    </recommendedName>
    <alternativeName>
        <fullName evidence="12">Undecaprenyl phosphate-aminoarabinose flippase subunit ArnF</fullName>
    </alternativeName>
</protein>
<dbReference type="Proteomes" id="UP000077748">
    <property type="component" value="Chromosome"/>
</dbReference>
<feature type="transmembrane region" description="Helical" evidence="12">
    <location>
        <begin position="105"/>
        <end position="124"/>
    </location>
</feature>
<proteinExistence type="inferred from homology"/>
<evidence type="ECO:0000256" key="4">
    <source>
        <dbReference type="ARBA" id="ARBA00022516"/>
    </source>
</evidence>
<feature type="transmembrane region" description="Helical" evidence="12">
    <location>
        <begin position="43"/>
        <end position="67"/>
    </location>
</feature>
<dbReference type="PANTHER" id="PTHR30561:SF9">
    <property type="entry name" value="4-AMINO-4-DEOXY-L-ARABINOSE-PHOSPHOUNDECAPRENOL FLIPPASE SUBUNIT ARNF-RELATED"/>
    <property type="match status" value="1"/>
</dbReference>
<comment type="subunit">
    <text evidence="12">Heterodimer of ArnE and ArnF.</text>
</comment>
<sequence>MSRVAGFALALGSVALVSSAQLGMRWAMVRLPEPAHWLQALSTYHLPLLGVLAAAVLAYALSLLCWLGALRQLPLGRAYSLLSISYALVYLGAAALPGFGEPLSARGALGVALVIAGVLTINAPRGKRTVTKHRHAGPSQGGSTAVRSNHP</sequence>
<comment type="similarity">
    <text evidence="12">Belongs to the ArnF family.</text>
</comment>
<dbReference type="InterPro" id="IPR022832">
    <property type="entry name" value="Flippase_ArnF"/>
</dbReference>
<feature type="region of interest" description="Disordered" evidence="13">
    <location>
        <begin position="127"/>
        <end position="151"/>
    </location>
</feature>
<evidence type="ECO:0000256" key="7">
    <source>
        <dbReference type="ARBA" id="ARBA00022692"/>
    </source>
</evidence>
<evidence type="ECO:0000256" key="9">
    <source>
        <dbReference type="ARBA" id="ARBA00022989"/>
    </source>
</evidence>
<comment type="function">
    <text evidence="12">Translocates 4-amino-4-deoxy-L-arabinose-phosphoundecaprenol (alpha-L-Ara4N-phosphoundecaprenol) from the cytoplasmic to the periplasmic side of the inner membrane.</text>
</comment>
<keyword evidence="11 12" id="KW-0472">Membrane</keyword>
<evidence type="ECO:0000256" key="8">
    <source>
        <dbReference type="ARBA" id="ARBA00022985"/>
    </source>
</evidence>
<dbReference type="InterPro" id="IPR000390">
    <property type="entry name" value="Small_drug/metabolite_transptr"/>
</dbReference>
<feature type="compositionally biased region" description="Basic residues" evidence="13">
    <location>
        <begin position="127"/>
        <end position="136"/>
    </location>
</feature>
<dbReference type="HAMAP" id="MF_00538">
    <property type="entry name" value="Flippase_ArnF"/>
    <property type="match status" value="1"/>
</dbReference>
<dbReference type="SUPFAM" id="SSF103481">
    <property type="entry name" value="Multidrug resistance efflux transporter EmrE"/>
    <property type="match status" value="1"/>
</dbReference>
<dbReference type="GO" id="GO:0005886">
    <property type="term" value="C:plasma membrane"/>
    <property type="evidence" value="ECO:0007669"/>
    <property type="project" value="UniProtKB-SubCell"/>
</dbReference>
<evidence type="ECO:0000313" key="15">
    <source>
        <dbReference type="Proteomes" id="UP000077748"/>
    </source>
</evidence>
<dbReference type="EMBL" id="CP015878">
    <property type="protein sequence ID" value="ANI13418.1"/>
    <property type="molecule type" value="Genomic_DNA"/>
</dbReference>
<comment type="pathway">
    <text evidence="12">Bacterial outer membrane biogenesis; lipopolysaccharide biosynthesis.</text>
</comment>
<feature type="compositionally biased region" description="Polar residues" evidence="13">
    <location>
        <begin position="141"/>
        <end position="151"/>
    </location>
</feature>
<comment type="subcellular location">
    <subcellularLocation>
        <location evidence="12">Cell inner membrane</location>
        <topology evidence="12">Multi-pass membrane protein</topology>
    </subcellularLocation>
    <subcellularLocation>
        <location evidence="1">Cell membrane</location>
        <topology evidence="1">Multi-pass membrane protein</topology>
    </subcellularLocation>
</comment>
<dbReference type="RefSeq" id="WP_064582013.1">
    <property type="nucleotide sequence ID" value="NZ_CP015878.1"/>
</dbReference>
<dbReference type="PANTHER" id="PTHR30561">
    <property type="entry name" value="SMR FAMILY PROTON-DEPENDENT DRUG EFFLUX TRANSPORTER SUGE"/>
    <property type="match status" value="1"/>
</dbReference>
<keyword evidence="10 12" id="KW-0443">Lipid metabolism</keyword>
<keyword evidence="3 12" id="KW-1003">Cell membrane</keyword>
<comment type="caution">
    <text evidence="12">Lacks conserved residue(s) required for the propagation of feature annotation.</text>
</comment>